<evidence type="ECO:0000256" key="15">
    <source>
        <dbReference type="ARBA" id="ARBA00047527"/>
    </source>
</evidence>
<keyword evidence="3" id="KW-0963">Cytoplasm</keyword>
<keyword evidence="9" id="KW-0961">Cell wall biogenesis/degradation</keyword>
<evidence type="ECO:0000313" key="19">
    <source>
        <dbReference type="Proteomes" id="UP000822688"/>
    </source>
</evidence>
<evidence type="ECO:0000256" key="7">
    <source>
        <dbReference type="ARBA" id="ARBA00022984"/>
    </source>
</evidence>
<dbReference type="NCBIfam" id="NF006873">
    <property type="entry name" value="PRK09369.1"/>
    <property type="match status" value="1"/>
</dbReference>
<dbReference type="GO" id="GO:0008360">
    <property type="term" value="P:regulation of cell shape"/>
    <property type="evidence" value="ECO:0007669"/>
    <property type="project" value="UniProtKB-KW"/>
</dbReference>
<dbReference type="GO" id="GO:0008760">
    <property type="term" value="F:UDP-N-acetylglucosamine 1-carboxyvinyltransferase activity"/>
    <property type="evidence" value="ECO:0007669"/>
    <property type="project" value="UniProtKB-EC"/>
</dbReference>
<reference evidence="18 19" key="1">
    <citation type="submission" date="2020-06" db="EMBL/GenBank/DDBJ databases">
        <title>WGS assembly of Ceratodon purpureus strain R40.</title>
        <authorList>
            <person name="Carey S.B."/>
            <person name="Jenkins J."/>
            <person name="Shu S."/>
            <person name="Lovell J.T."/>
            <person name="Sreedasyam A."/>
            <person name="Maumus F."/>
            <person name="Tiley G.P."/>
            <person name="Fernandez-Pozo N."/>
            <person name="Barry K."/>
            <person name="Chen C."/>
            <person name="Wang M."/>
            <person name="Lipzen A."/>
            <person name="Daum C."/>
            <person name="Saski C.A."/>
            <person name="Payton A.C."/>
            <person name="Mcbreen J.C."/>
            <person name="Conrad R.E."/>
            <person name="Kollar L.M."/>
            <person name="Olsson S."/>
            <person name="Huttunen S."/>
            <person name="Landis J.B."/>
            <person name="Wickett N.J."/>
            <person name="Johnson M.G."/>
            <person name="Rensing S.A."/>
            <person name="Grimwood J."/>
            <person name="Schmutz J."/>
            <person name="Mcdaniel S.F."/>
        </authorList>
    </citation>
    <scope>NUCLEOTIDE SEQUENCE [LARGE SCALE GENOMIC DNA]</scope>
    <source>
        <strain evidence="18 19">R40</strain>
    </source>
</reference>
<gene>
    <name evidence="18" type="ORF">KC19_11G135800</name>
</gene>
<evidence type="ECO:0000256" key="5">
    <source>
        <dbReference type="ARBA" id="ARBA00022679"/>
    </source>
</evidence>
<dbReference type="Pfam" id="PF00275">
    <property type="entry name" value="EPSP_synthase"/>
    <property type="match status" value="1"/>
</dbReference>
<dbReference type="InterPro" id="IPR005750">
    <property type="entry name" value="UDP_GlcNAc_COvinyl_MurA"/>
</dbReference>
<dbReference type="CDD" id="cd01555">
    <property type="entry name" value="UdpNAET"/>
    <property type="match status" value="1"/>
</dbReference>
<evidence type="ECO:0000256" key="16">
    <source>
        <dbReference type="SAM" id="MobiDB-lite"/>
    </source>
</evidence>
<dbReference type="EMBL" id="CM026432">
    <property type="protein sequence ID" value="KAG0557504.1"/>
    <property type="molecule type" value="Genomic_DNA"/>
</dbReference>
<dbReference type="AlphaFoldDB" id="A0A8T0GGR4"/>
<keyword evidence="6" id="KW-0133">Cell shape</keyword>
<evidence type="ECO:0000256" key="6">
    <source>
        <dbReference type="ARBA" id="ARBA00022960"/>
    </source>
</evidence>
<protein>
    <recommendedName>
        <fullName evidence="12">UDP-N-acetylglucosamine 1-carboxyvinyltransferase</fullName>
        <ecNumber evidence="11">2.5.1.7</ecNumber>
    </recommendedName>
    <alternativeName>
        <fullName evidence="13">Enoylpyruvate transferase</fullName>
    </alternativeName>
    <alternativeName>
        <fullName evidence="14">UDP-N-acetylglucosamine enolpyruvyl transferase</fullName>
    </alternativeName>
</protein>
<comment type="subcellular location">
    <subcellularLocation>
        <location evidence="1">Cytoplasm</location>
    </subcellularLocation>
</comment>
<keyword evidence="8" id="KW-0131">Cell cycle</keyword>
<dbReference type="InterPro" id="IPR013792">
    <property type="entry name" value="RNA3'P_cycl/enolpyr_Trfase_a/b"/>
</dbReference>
<organism evidence="18 19">
    <name type="scientific">Ceratodon purpureus</name>
    <name type="common">Fire moss</name>
    <name type="synonym">Dicranum purpureum</name>
    <dbReference type="NCBI Taxonomy" id="3225"/>
    <lineage>
        <taxon>Eukaryota</taxon>
        <taxon>Viridiplantae</taxon>
        <taxon>Streptophyta</taxon>
        <taxon>Embryophyta</taxon>
        <taxon>Bryophyta</taxon>
        <taxon>Bryophytina</taxon>
        <taxon>Bryopsida</taxon>
        <taxon>Dicranidae</taxon>
        <taxon>Pseudoditrichales</taxon>
        <taxon>Ditrichaceae</taxon>
        <taxon>Ceratodon</taxon>
    </lineage>
</organism>
<comment type="pathway">
    <text evidence="2">Cell wall biogenesis; peptidoglycan biosynthesis.</text>
</comment>
<keyword evidence="7" id="KW-0573">Peptidoglycan synthesis</keyword>
<dbReference type="HAMAP" id="MF_00111">
    <property type="entry name" value="MurA"/>
    <property type="match status" value="1"/>
</dbReference>
<evidence type="ECO:0000256" key="14">
    <source>
        <dbReference type="ARBA" id="ARBA00042842"/>
    </source>
</evidence>
<feature type="domain" description="Enolpyruvate transferase" evidence="17">
    <location>
        <begin position="249"/>
        <end position="655"/>
    </location>
</feature>
<dbReference type="InterPro" id="IPR036968">
    <property type="entry name" value="Enolpyruvate_Tfrase_sf"/>
</dbReference>
<feature type="compositionally biased region" description="Polar residues" evidence="16">
    <location>
        <begin position="22"/>
        <end position="31"/>
    </location>
</feature>
<proteinExistence type="inferred from homology"/>
<sequence>MEVIRVTANFATNSCELPQGCSSPRETTSCSRKPPSFGSHSRVQSRKHNKNLEREACKATLGGLRSLHSLGRFERRGSLLWDNPVGYGSLAQEFGIADSRVSELETAEDSFRTRGLVPQGESTCSIGSSSRVRVGNSSRALRRSNSFDGFLKGRRQHRVAPICGVENGVASEVLLEAPSTNISSHSPGTVILQSPSYIESLSLSRTEQGSRNSKGTHTLTPLKESVSGLEELTEVSPFRPGHLVECFEVEGGRRLSGEVQISGAKNSALAILAGVICSEGQVHLEMIPELHDIRRMFQVLQSVGVKVQRTSSGFMIDARDLTSVEPCPETVRKLRASFFVIGSLLGRKGEAVVPLPGGCDIGARPIDLHVRGLEALGAKVDIRQGKVHARARNGKNLTGGSFFLDYPSVGATETLMMAAALADGHTTLSNVAQEPEVVDLANFLISCGARIRGAGTSTLSITGTRKLHGTEYQIIPDRIEAGTFLMAAAITRSAISMCPVIPKHLSSVIDKLRMIGCRIQQNGWNSLQINCTEHLRSCDVKTLPYPGFPTDLQPQLMSLLTTCSGNSVLEETVFEGRMRHAEELQKLGAQMKVSQNVAIIYGEDAGSTLYGAPVSATDLRAGAALVLAGMSAEGTTYIQGVSHIDRGYERLDKKLQLLGASIQRVPCLPTDLTL</sequence>
<evidence type="ECO:0000256" key="13">
    <source>
        <dbReference type="ARBA" id="ARBA00042443"/>
    </source>
</evidence>
<comment type="caution">
    <text evidence="18">The sequence shown here is derived from an EMBL/GenBank/DDBJ whole genome shotgun (WGS) entry which is preliminary data.</text>
</comment>
<keyword evidence="5" id="KW-0808">Transferase</keyword>
<dbReference type="NCBIfam" id="TIGR01072">
    <property type="entry name" value="murA"/>
    <property type="match status" value="1"/>
</dbReference>
<dbReference type="InterPro" id="IPR050068">
    <property type="entry name" value="MurA_subfamily"/>
</dbReference>
<dbReference type="EC" id="2.5.1.7" evidence="11"/>
<dbReference type="InterPro" id="IPR001986">
    <property type="entry name" value="Enolpyruvate_Tfrase_dom"/>
</dbReference>
<keyword evidence="4" id="KW-0132">Cell division</keyword>
<evidence type="ECO:0000256" key="8">
    <source>
        <dbReference type="ARBA" id="ARBA00023306"/>
    </source>
</evidence>
<dbReference type="GO" id="GO:0019277">
    <property type="term" value="P:UDP-N-acetylgalactosamine biosynthetic process"/>
    <property type="evidence" value="ECO:0007669"/>
    <property type="project" value="InterPro"/>
</dbReference>
<dbReference type="SUPFAM" id="SSF55205">
    <property type="entry name" value="EPT/RTPC-like"/>
    <property type="match status" value="1"/>
</dbReference>
<comment type="similarity">
    <text evidence="10">Belongs to the EPSP synthase family. MurA subfamily.</text>
</comment>
<feature type="region of interest" description="Disordered" evidence="16">
    <location>
        <begin position="22"/>
        <end position="52"/>
    </location>
</feature>
<evidence type="ECO:0000259" key="17">
    <source>
        <dbReference type="Pfam" id="PF00275"/>
    </source>
</evidence>
<evidence type="ECO:0000256" key="11">
    <source>
        <dbReference type="ARBA" id="ARBA00039108"/>
    </source>
</evidence>
<keyword evidence="19" id="KW-1185">Reference proteome</keyword>
<dbReference type="GO" id="GO:0071555">
    <property type="term" value="P:cell wall organization"/>
    <property type="evidence" value="ECO:0007669"/>
    <property type="project" value="UniProtKB-KW"/>
</dbReference>
<evidence type="ECO:0000313" key="18">
    <source>
        <dbReference type="EMBL" id="KAG0557504.1"/>
    </source>
</evidence>
<accession>A0A8T0GGR4</accession>
<evidence type="ECO:0000256" key="9">
    <source>
        <dbReference type="ARBA" id="ARBA00023316"/>
    </source>
</evidence>
<evidence type="ECO:0000256" key="3">
    <source>
        <dbReference type="ARBA" id="ARBA00022490"/>
    </source>
</evidence>
<comment type="catalytic activity">
    <reaction evidence="15">
        <text>phosphoenolpyruvate + UDP-N-acetyl-alpha-D-glucosamine = UDP-N-acetyl-3-O-(1-carboxyvinyl)-alpha-D-glucosamine + phosphate</text>
        <dbReference type="Rhea" id="RHEA:18681"/>
        <dbReference type="ChEBI" id="CHEBI:43474"/>
        <dbReference type="ChEBI" id="CHEBI:57705"/>
        <dbReference type="ChEBI" id="CHEBI:58702"/>
        <dbReference type="ChEBI" id="CHEBI:68483"/>
        <dbReference type="EC" id="2.5.1.7"/>
    </reaction>
</comment>
<evidence type="ECO:0000256" key="10">
    <source>
        <dbReference type="ARBA" id="ARBA00038367"/>
    </source>
</evidence>
<dbReference type="PANTHER" id="PTHR43783">
    <property type="entry name" value="UDP-N-ACETYLGLUCOSAMINE 1-CARBOXYVINYLTRANSFERASE"/>
    <property type="match status" value="1"/>
</dbReference>
<dbReference type="Gene3D" id="3.65.10.10">
    <property type="entry name" value="Enolpyruvate transferase domain"/>
    <property type="match status" value="2"/>
</dbReference>
<evidence type="ECO:0000256" key="12">
    <source>
        <dbReference type="ARBA" id="ARBA00039754"/>
    </source>
</evidence>
<dbReference type="GO" id="GO:0005737">
    <property type="term" value="C:cytoplasm"/>
    <property type="evidence" value="ECO:0007669"/>
    <property type="project" value="UniProtKB-SubCell"/>
</dbReference>
<evidence type="ECO:0000256" key="1">
    <source>
        <dbReference type="ARBA" id="ARBA00004496"/>
    </source>
</evidence>
<name>A0A8T0GGR4_CERPU</name>
<dbReference type="Proteomes" id="UP000822688">
    <property type="component" value="Chromosome 11"/>
</dbReference>
<dbReference type="GO" id="GO:0051301">
    <property type="term" value="P:cell division"/>
    <property type="evidence" value="ECO:0007669"/>
    <property type="project" value="UniProtKB-KW"/>
</dbReference>
<evidence type="ECO:0000256" key="4">
    <source>
        <dbReference type="ARBA" id="ARBA00022618"/>
    </source>
</evidence>
<dbReference type="PANTHER" id="PTHR43783:SF1">
    <property type="entry name" value="UDP-N-ACETYLGLUCOSAMINE 1-CARBOXYVINYLTRANSFERASE"/>
    <property type="match status" value="1"/>
</dbReference>
<evidence type="ECO:0000256" key="2">
    <source>
        <dbReference type="ARBA" id="ARBA00004752"/>
    </source>
</evidence>